<protein>
    <recommendedName>
        <fullName evidence="3">Histidine-specific methyltransferase SAM-dependent domain-containing protein</fullName>
    </recommendedName>
</protein>
<dbReference type="PANTHER" id="PTHR43397:SF1">
    <property type="entry name" value="ERGOTHIONEINE BIOSYNTHESIS PROTEIN 1"/>
    <property type="match status" value="1"/>
</dbReference>
<reference evidence="4 5" key="1">
    <citation type="journal article" date="2014" name="Antonie Van Leeuwenhoek">
        <title>Hyphomonas beringensis sp. nov. and Hyphomonas chukchiensis sp. nov., isolated from surface seawater of the Bering Sea and Chukchi Sea.</title>
        <authorList>
            <person name="Li C."/>
            <person name="Lai Q."/>
            <person name="Li G."/>
            <person name="Dong C."/>
            <person name="Wang J."/>
            <person name="Liao Y."/>
            <person name="Shao Z."/>
        </authorList>
    </citation>
    <scope>NUCLEOTIDE SEQUENCE [LARGE SCALE GENOMIC DNA]</scope>
    <source>
        <strain evidence="4 5">PS728</strain>
    </source>
</reference>
<keyword evidence="5" id="KW-1185">Reference proteome</keyword>
<feature type="domain" description="Histidine-specific methyltransferase SAM-dependent" evidence="3">
    <location>
        <begin position="23"/>
        <end position="321"/>
    </location>
</feature>
<dbReference type="Proteomes" id="UP000027100">
    <property type="component" value="Unassembled WGS sequence"/>
</dbReference>
<accession>A0A062VFC0</accession>
<evidence type="ECO:0000313" key="4">
    <source>
        <dbReference type="EMBL" id="KCZ99057.1"/>
    </source>
</evidence>
<keyword evidence="2" id="KW-0808">Transferase</keyword>
<dbReference type="GO" id="GO:0008168">
    <property type="term" value="F:methyltransferase activity"/>
    <property type="evidence" value="ECO:0007669"/>
    <property type="project" value="UniProtKB-KW"/>
</dbReference>
<dbReference type="AlphaFoldDB" id="A0A062VFC0"/>
<evidence type="ECO:0000256" key="1">
    <source>
        <dbReference type="ARBA" id="ARBA00022603"/>
    </source>
</evidence>
<proteinExistence type="predicted"/>
<dbReference type="RefSeq" id="WP_051612411.1">
    <property type="nucleotide sequence ID" value="NZ_ARYM01000007.1"/>
</dbReference>
<dbReference type="InterPro" id="IPR019257">
    <property type="entry name" value="MeTrfase_dom"/>
</dbReference>
<evidence type="ECO:0000259" key="3">
    <source>
        <dbReference type="Pfam" id="PF10017"/>
    </source>
</evidence>
<gene>
    <name evidence="4" type="ORF">HPO_07517</name>
</gene>
<dbReference type="SUPFAM" id="SSF53335">
    <property type="entry name" value="S-adenosyl-L-methionine-dependent methyltransferases"/>
    <property type="match status" value="1"/>
</dbReference>
<dbReference type="OrthoDB" id="5289726at2"/>
<evidence type="ECO:0000313" key="5">
    <source>
        <dbReference type="Proteomes" id="UP000027100"/>
    </source>
</evidence>
<dbReference type="NCBIfam" id="TIGR03438">
    <property type="entry name" value="egtD_ergothio"/>
    <property type="match status" value="1"/>
</dbReference>
<dbReference type="EMBL" id="ARYM01000007">
    <property type="protein sequence ID" value="KCZ99057.1"/>
    <property type="molecule type" value="Genomic_DNA"/>
</dbReference>
<keyword evidence="1" id="KW-0489">Methyltransferase</keyword>
<dbReference type="InterPro" id="IPR029063">
    <property type="entry name" value="SAM-dependent_MTases_sf"/>
</dbReference>
<comment type="caution">
    <text evidence="4">The sequence shown here is derived from an EMBL/GenBank/DDBJ whole genome shotgun (WGS) entry which is preliminary data.</text>
</comment>
<sequence length="332" mass="36632">MSDLKSPANFHWHDRDPGPELFSHAVLEGLGRTDKAVPFRFLYDKTGSDLFEQICRQPEYYITRTELCLLEDKAAEIADIAGPSVRLVEFGSGESRKGRLLLEALEDPAAYIPVDISKAALGAAARQAALDYPGLPVHAVWADFRTGFRLPLPDQGRIAGFFPGSSIGNFTRPQARHFLAGWRDCLGEGGAMIVGVDLIKPVAELEAAYDDRAGVTAAFTLNLLRRINRELDGDFQLSAFRHEAHYNPSTFAIDIHLVSRCRQTVTVCGQAFDFDCGERIHVESSHKYDVEGFQALAEAAGFSPQAVWTDKNHRFSIHFLTVAEISPSPVDA</sequence>
<dbReference type="Pfam" id="PF10017">
    <property type="entry name" value="Methyltransf_33"/>
    <property type="match status" value="1"/>
</dbReference>
<name>A0A062VFC0_9PROT</name>
<dbReference type="GO" id="GO:0032259">
    <property type="term" value="P:methylation"/>
    <property type="evidence" value="ECO:0007669"/>
    <property type="project" value="UniProtKB-KW"/>
</dbReference>
<dbReference type="PIRSF" id="PIRSF018005">
    <property type="entry name" value="UCP018005"/>
    <property type="match status" value="1"/>
</dbReference>
<dbReference type="PANTHER" id="PTHR43397">
    <property type="entry name" value="ERGOTHIONEINE BIOSYNTHESIS PROTEIN 1"/>
    <property type="match status" value="1"/>
</dbReference>
<dbReference type="STRING" id="1280954.HPO_07517"/>
<dbReference type="eggNOG" id="COG4301">
    <property type="taxonomic scope" value="Bacteria"/>
</dbReference>
<dbReference type="InterPro" id="IPR035094">
    <property type="entry name" value="EgtD"/>
</dbReference>
<dbReference type="Gene3D" id="3.40.50.150">
    <property type="entry name" value="Vaccinia Virus protein VP39"/>
    <property type="match status" value="1"/>
</dbReference>
<dbReference type="PATRIC" id="fig|1280954.3.peg.1527"/>
<organism evidence="4 5">
    <name type="scientific">Hyphomonas polymorpha PS728</name>
    <dbReference type="NCBI Taxonomy" id="1280954"/>
    <lineage>
        <taxon>Bacteria</taxon>
        <taxon>Pseudomonadati</taxon>
        <taxon>Pseudomonadota</taxon>
        <taxon>Alphaproteobacteria</taxon>
        <taxon>Hyphomonadales</taxon>
        <taxon>Hyphomonadaceae</taxon>
        <taxon>Hyphomonas</taxon>
    </lineage>
</organism>
<evidence type="ECO:0000256" key="2">
    <source>
        <dbReference type="ARBA" id="ARBA00022679"/>
    </source>
</evidence>
<dbReference type="InterPro" id="IPR017804">
    <property type="entry name" value="MeTrfase_EgtD-like"/>
</dbReference>
<dbReference type="InterPro" id="IPR051128">
    <property type="entry name" value="EgtD_Methyltrsf_superfamily"/>
</dbReference>